<dbReference type="InterPro" id="IPR014729">
    <property type="entry name" value="Rossmann-like_a/b/a_fold"/>
</dbReference>
<keyword evidence="9" id="KW-0067">ATP-binding</keyword>
<comment type="catalytic activity">
    <reaction evidence="10">
        <text>FMN + ATP + H(+) = FAD + diphosphate</text>
        <dbReference type="Rhea" id="RHEA:17237"/>
        <dbReference type="ChEBI" id="CHEBI:15378"/>
        <dbReference type="ChEBI" id="CHEBI:30616"/>
        <dbReference type="ChEBI" id="CHEBI:33019"/>
        <dbReference type="ChEBI" id="CHEBI:57692"/>
        <dbReference type="ChEBI" id="CHEBI:58210"/>
        <dbReference type="EC" id="2.7.7.2"/>
    </reaction>
</comment>
<evidence type="ECO:0000256" key="3">
    <source>
        <dbReference type="ARBA" id="ARBA00022630"/>
    </source>
</evidence>
<dbReference type="GO" id="GO:0005524">
    <property type="term" value="F:ATP binding"/>
    <property type="evidence" value="ECO:0007669"/>
    <property type="project" value="UniProtKB-KW"/>
</dbReference>
<dbReference type="Gene3D" id="3.40.50.620">
    <property type="entry name" value="HUPs"/>
    <property type="match status" value="1"/>
</dbReference>
<accession>A0A9D9H2I9</accession>
<evidence type="ECO:0000256" key="5">
    <source>
        <dbReference type="ARBA" id="ARBA00022679"/>
    </source>
</evidence>
<sequence length="272" mass="29995">MIEISFSKLVESGEYRHVPVVFSIGVFDGVHRGHKLVLEKLVKLKEERKAEKSAVITFATNPKGREGALDTLRLRSEYIASFGVNLLAVIDFSPIFSKITACEFTELLTKAFQPSGAVVGADFRFGNPSAEADGHGLERFLREMGCDAPVEIADSVLDGNGEKISSSRLRQMIEKGELGCFLKLSGQFYRVDLVPLPYRLDSGELIFSRASIHQLLPPPGLYDAAILSLKGKVIKAEAEIDGESLHVLPSSGFYECGKDELLLDSLYLEKRR</sequence>
<evidence type="ECO:0000256" key="4">
    <source>
        <dbReference type="ARBA" id="ARBA00022643"/>
    </source>
</evidence>
<name>A0A9D9H2I9_9SPIO</name>
<comment type="pathway">
    <text evidence="1">Cofactor biosynthesis; FAD biosynthesis; FAD from FMN: step 1/1.</text>
</comment>
<keyword evidence="6" id="KW-0548">Nucleotidyltransferase</keyword>
<dbReference type="EMBL" id="JADIMT010000080">
    <property type="protein sequence ID" value="MBO8436715.1"/>
    <property type="molecule type" value="Genomic_DNA"/>
</dbReference>
<dbReference type="EC" id="2.7.7.2" evidence="2"/>
<proteinExistence type="predicted"/>
<evidence type="ECO:0000313" key="12">
    <source>
        <dbReference type="EMBL" id="MBO8436715.1"/>
    </source>
</evidence>
<evidence type="ECO:0000313" key="13">
    <source>
        <dbReference type="Proteomes" id="UP000823615"/>
    </source>
</evidence>
<comment type="caution">
    <text evidence="12">The sequence shown here is derived from an EMBL/GenBank/DDBJ whole genome shotgun (WGS) entry which is preliminary data.</text>
</comment>
<organism evidence="12 13">
    <name type="scientific">Candidatus Ornithospirochaeta stercoripullorum</name>
    <dbReference type="NCBI Taxonomy" id="2840899"/>
    <lineage>
        <taxon>Bacteria</taxon>
        <taxon>Pseudomonadati</taxon>
        <taxon>Spirochaetota</taxon>
        <taxon>Spirochaetia</taxon>
        <taxon>Spirochaetales</taxon>
        <taxon>Spirochaetaceae</taxon>
        <taxon>Spirochaetaceae incertae sedis</taxon>
        <taxon>Candidatus Ornithospirochaeta</taxon>
    </lineage>
</organism>
<evidence type="ECO:0000256" key="6">
    <source>
        <dbReference type="ARBA" id="ARBA00022695"/>
    </source>
</evidence>
<evidence type="ECO:0000256" key="7">
    <source>
        <dbReference type="ARBA" id="ARBA00022741"/>
    </source>
</evidence>
<dbReference type="InterPro" id="IPR015864">
    <property type="entry name" value="FAD_synthase"/>
</dbReference>
<keyword evidence="3" id="KW-0285">Flavoprotein</keyword>
<keyword evidence="4" id="KW-0288">FMN</keyword>
<keyword evidence="5" id="KW-0808">Transferase</keyword>
<evidence type="ECO:0000256" key="8">
    <source>
        <dbReference type="ARBA" id="ARBA00022827"/>
    </source>
</evidence>
<evidence type="ECO:0000256" key="9">
    <source>
        <dbReference type="ARBA" id="ARBA00022840"/>
    </source>
</evidence>
<protein>
    <recommendedName>
        <fullName evidence="2">FAD synthase</fullName>
        <ecNumber evidence="2">2.7.7.2</ecNumber>
    </recommendedName>
</protein>
<dbReference type="SUPFAM" id="SSF52374">
    <property type="entry name" value="Nucleotidylyl transferase"/>
    <property type="match status" value="1"/>
</dbReference>
<gene>
    <name evidence="12" type="ORF">IAA97_07030</name>
</gene>
<evidence type="ECO:0000259" key="11">
    <source>
        <dbReference type="Pfam" id="PF06574"/>
    </source>
</evidence>
<feature type="domain" description="FAD synthetase" evidence="11">
    <location>
        <begin position="19"/>
        <end position="168"/>
    </location>
</feature>
<keyword evidence="8" id="KW-0274">FAD</keyword>
<dbReference type="GO" id="GO:0009231">
    <property type="term" value="P:riboflavin biosynthetic process"/>
    <property type="evidence" value="ECO:0007669"/>
    <property type="project" value="InterPro"/>
</dbReference>
<dbReference type="Proteomes" id="UP000823615">
    <property type="component" value="Unassembled WGS sequence"/>
</dbReference>
<dbReference type="Pfam" id="PF06574">
    <property type="entry name" value="FAD_syn"/>
    <property type="match status" value="1"/>
</dbReference>
<reference evidence="12" key="1">
    <citation type="submission" date="2020-10" db="EMBL/GenBank/DDBJ databases">
        <authorList>
            <person name="Gilroy R."/>
        </authorList>
    </citation>
    <scope>NUCLEOTIDE SEQUENCE</scope>
    <source>
        <strain evidence="12">7293</strain>
    </source>
</reference>
<evidence type="ECO:0000256" key="2">
    <source>
        <dbReference type="ARBA" id="ARBA00012393"/>
    </source>
</evidence>
<evidence type="ECO:0000256" key="1">
    <source>
        <dbReference type="ARBA" id="ARBA00004726"/>
    </source>
</evidence>
<keyword evidence="7" id="KW-0547">Nucleotide-binding</keyword>
<dbReference type="AlphaFoldDB" id="A0A9D9H2I9"/>
<reference evidence="12" key="2">
    <citation type="journal article" date="2021" name="PeerJ">
        <title>Extensive microbial diversity within the chicken gut microbiome revealed by metagenomics and culture.</title>
        <authorList>
            <person name="Gilroy R."/>
            <person name="Ravi A."/>
            <person name="Getino M."/>
            <person name="Pursley I."/>
            <person name="Horton D.L."/>
            <person name="Alikhan N.F."/>
            <person name="Baker D."/>
            <person name="Gharbi K."/>
            <person name="Hall N."/>
            <person name="Watson M."/>
            <person name="Adriaenssens E.M."/>
            <person name="Foster-Nyarko E."/>
            <person name="Jarju S."/>
            <person name="Secka A."/>
            <person name="Antonio M."/>
            <person name="Oren A."/>
            <person name="Chaudhuri R.R."/>
            <person name="La Ragione R."/>
            <person name="Hildebrand F."/>
            <person name="Pallen M.J."/>
        </authorList>
    </citation>
    <scope>NUCLEOTIDE SEQUENCE</scope>
    <source>
        <strain evidence="12">7293</strain>
    </source>
</reference>
<evidence type="ECO:0000256" key="10">
    <source>
        <dbReference type="ARBA" id="ARBA00049494"/>
    </source>
</evidence>
<dbReference type="GO" id="GO:0003919">
    <property type="term" value="F:FMN adenylyltransferase activity"/>
    <property type="evidence" value="ECO:0007669"/>
    <property type="project" value="UniProtKB-EC"/>
</dbReference>